<dbReference type="GO" id="GO:0006799">
    <property type="term" value="P:polyphosphate biosynthetic process"/>
    <property type="evidence" value="ECO:0007669"/>
    <property type="project" value="UniProtKB-ARBA"/>
</dbReference>
<feature type="transmembrane region" description="Helical" evidence="6">
    <location>
        <begin position="969"/>
        <end position="990"/>
    </location>
</feature>
<dbReference type="PANTHER" id="PTHR46140:SF1">
    <property type="entry name" value="VACUOLAR TRANSPORTER CHAPERONE COMPLEX SUBUNIT 4-RELATED"/>
    <property type="match status" value="1"/>
</dbReference>
<dbReference type="InterPro" id="IPR051572">
    <property type="entry name" value="VTC_Complex_Subunit"/>
</dbReference>
<dbReference type="GO" id="GO:0012505">
    <property type="term" value="C:endomembrane system"/>
    <property type="evidence" value="ECO:0007669"/>
    <property type="project" value="UniProtKB-SubCell"/>
</dbReference>
<gene>
    <name evidence="9" type="ORF">APUTEX25_001267</name>
</gene>
<feature type="region of interest" description="Disordered" evidence="5">
    <location>
        <begin position="777"/>
        <end position="824"/>
    </location>
</feature>
<feature type="domain" description="VTC" evidence="8">
    <location>
        <begin position="288"/>
        <end position="553"/>
    </location>
</feature>
<dbReference type="Proteomes" id="UP000279271">
    <property type="component" value="Unassembled WGS sequence"/>
</dbReference>
<organism evidence="9 10">
    <name type="scientific">Auxenochlorella protothecoides</name>
    <name type="common">Green microalga</name>
    <name type="synonym">Chlorella protothecoides</name>
    <dbReference type="NCBI Taxonomy" id="3075"/>
    <lineage>
        <taxon>Eukaryota</taxon>
        <taxon>Viridiplantae</taxon>
        <taxon>Chlorophyta</taxon>
        <taxon>core chlorophytes</taxon>
        <taxon>Trebouxiophyceae</taxon>
        <taxon>Chlorellales</taxon>
        <taxon>Chlorellaceae</taxon>
        <taxon>Auxenochlorella</taxon>
    </lineage>
</organism>
<dbReference type="Pfam" id="PF02656">
    <property type="entry name" value="DUF202"/>
    <property type="match status" value="1"/>
</dbReference>
<dbReference type="EMBL" id="QOKY01000215">
    <property type="protein sequence ID" value="RMZ52073.1"/>
    <property type="molecule type" value="Genomic_DNA"/>
</dbReference>
<dbReference type="InterPro" id="IPR042267">
    <property type="entry name" value="VTC_sf"/>
</dbReference>
<evidence type="ECO:0008006" key="11">
    <source>
        <dbReference type="Google" id="ProtNLM"/>
    </source>
</evidence>
<evidence type="ECO:0000256" key="4">
    <source>
        <dbReference type="ARBA" id="ARBA00023136"/>
    </source>
</evidence>
<evidence type="ECO:0000259" key="8">
    <source>
        <dbReference type="Pfam" id="PF09359"/>
    </source>
</evidence>
<dbReference type="PANTHER" id="PTHR46140">
    <property type="entry name" value="VACUOLAR TRANSPORTER CHAPERONE 1-RELATED"/>
    <property type="match status" value="1"/>
</dbReference>
<comment type="caution">
    <text evidence="9">The sequence shown here is derived from an EMBL/GenBank/DDBJ whole genome shotgun (WGS) entry which is preliminary data.</text>
</comment>
<feature type="compositionally biased region" description="Polar residues" evidence="5">
    <location>
        <begin position="798"/>
        <end position="821"/>
    </location>
</feature>
<dbReference type="Gene3D" id="3.20.100.30">
    <property type="entry name" value="VTC, catalytic tunnel domain"/>
    <property type="match status" value="1"/>
</dbReference>
<sequence>MSRGPLWAIAPAQSFTPGRNAYIPIVSGVPPPRLPPGVSASSGFRTVVRVAAPSLFMGIPSCLIPPIPQYESSYLRFTGLVAQLGACALSPRPTHQGRDGPALHHFLAACGAGAGLAPPPRPAAPAFLSSLAHEVERLRCLVATEGDALWNRVLDAIAALQTTVGLPAEQARRAAEALQATQRRLEAAGEAYVALTAFVRHNVAACAKLAAAYDHLADLVTGAEGSLESGTRLYLACLQQCVVGHGGLEAILVALSDAWELLRHCRAHNAALTAYPSGRWVAPQKFTRVTRKFWMRACDAPAFKAEVIKHLPVLIYGDRAKFTEGDVEARRCLAGAAHVADAAAVTSVYFDNPEELPVYHARLRRADGATAVRLRWYGERAAASPDQEIFVEEKVHRESWTDHFSSKERARLVQGEVAAFLAGQDVGGSRPAEDAALLARVQAFLAREAQGPFLRTTYQRTAFQASDSAAVRISMDSDLRMIREAGAPRARDDWCRDLTRPLAPADIVNFSFVVVEVKLQRKAPEWLTPLLKSGKLLAVPKFSKHIHGTAVLFQLLTENVPHWFLPDAANPSLMTPATWHELADKSDALLRDAASWLFPSADGGRRRDADPDPDLAPKASLLRRLARRNRTAPVLLQPGVKEAVGTGGAEARGQSSAGAESRGQSTAGAEWQAPAPPAPAGGGGSGERAVEEAGHADAAEHDILSGSAAHARMPTWPVFAAGEALPPPPTCAGPGDGAAHPTRTPTPPPSAFTGPSSTPQPSVYPVSQLVAVPMMLTPRSYHGNSGGREDNGAGALQRHSSSSEQGPGNGKAKNTGSSTPEDSARDLEAGRALLGSAGDLKVLGGQDAVTLAATRSGRVQALVRTRVEPKTFFANERTFLAWLQISVLVMLTALSLLSGSSISVPGAGSASGGSEASCTDGRCFASKVSGAIIAPVAVLFMAYALYMYKKRTIQIMRRETVRYDDQRGPVALVIILILVTLISYIISLVYGF</sequence>
<feature type="compositionally biased region" description="Polar residues" evidence="5">
    <location>
        <begin position="653"/>
        <end position="666"/>
    </location>
</feature>
<keyword evidence="3 6" id="KW-1133">Transmembrane helix</keyword>
<evidence type="ECO:0000313" key="9">
    <source>
        <dbReference type="EMBL" id="RMZ52073.1"/>
    </source>
</evidence>
<dbReference type="Pfam" id="PF09359">
    <property type="entry name" value="VTC"/>
    <property type="match status" value="1"/>
</dbReference>
<evidence type="ECO:0000256" key="2">
    <source>
        <dbReference type="ARBA" id="ARBA00022692"/>
    </source>
</evidence>
<feature type="transmembrane region" description="Helical" evidence="6">
    <location>
        <begin position="928"/>
        <end position="948"/>
    </location>
</feature>
<dbReference type="InterPro" id="IPR003807">
    <property type="entry name" value="DUF202"/>
</dbReference>
<accession>A0A3M7KND1</accession>
<comment type="subcellular location">
    <subcellularLocation>
        <location evidence="1">Endomembrane system</location>
        <topology evidence="1">Multi-pass membrane protein</topology>
    </subcellularLocation>
</comment>
<protein>
    <recommendedName>
        <fullName evidence="11">Vacuolar transporter chaperone 4</fullName>
    </recommendedName>
</protein>
<feature type="region of interest" description="Disordered" evidence="5">
    <location>
        <begin position="600"/>
        <end position="695"/>
    </location>
</feature>
<proteinExistence type="predicted"/>
<keyword evidence="2 6" id="KW-0812">Transmembrane</keyword>
<evidence type="ECO:0000313" key="10">
    <source>
        <dbReference type="Proteomes" id="UP000279271"/>
    </source>
</evidence>
<evidence type="ECO:0000259" key="7">
    <source>
        <dbReference type="Pfam" id="PF02656"/>
    </source>
</evidence>
<evidence type="ECO:0000256" key="6">
    <source>
        <dbReference type="SAM" id="Phobius"/>
    </source>
</evidence>
<keyword evidence="4 6" id="KW-0472">Membrane</keyword>
<dbReference type="InterPro" id="IPR018966">
    <property type="entry name" value="VTC_domain"/>
</dbReference>
<reference evidence="10" key="1">
    <citation type="journal article" date="2018" name="Algal Res.">
        <title>Characterization of plant carbon substrate utilization by Auxenochlorella protothecoides.</title>
        <authorList>
            <person name="Vogler B.W."/>
            <person name="Starkenburg S.R."/>
            <person name="Sudasinghe N."/>
            <person name="Schambach J.Y."/>
            <person name="Rollin J.A."/>
            <person name="Pattathil S."/>
            <person name="Barry A.N."/>
        </authorList>
    </citation>
    <scope>NUCLEOTIDE SEQUENCE [LARGE SCALE GENOMIC DNA]</scope>
    <source>
        <strain evidence="10">UTEX 25</strain>
    </source>
</reference>
<name>A0A3M7KND1_AUXPR</name>
<evidence type="ECO:0000256" key="5">
    <source>
        <dbReference type="SAM" id="MobiDB-lite"/>
    </source>
</evidence>
<feature type="region of interest" description="Disordered" evidence="5">
    <location>
        <begin position="720"/>
        <end position="763"/>
    </location>
</feature>
<evidence type="ECO:0000256" key="3">
    <source>
        <dbReference type="ARBA" id="ARBA00022989"/>
    </source>
</evidence>
<evidence type="ECO:0000256" key="1">
    <source>
        <dbReference type="ARBA" id="ARBA00004127"/>
    </source>
</evidence>
<feature type="domain" description="DUF202" evidence="7">
    <location>
        <begin position="870"/>
        <end position="951"/>
    </location>
</feature>
<dbReference type="AlphaFoldDB" id="A0A3M7KND1"/>